<sequence>MKVFEIDDETGEQVEIDENGIPIPRTSPTAESPKAKQDDSEGHSESSPPPMPAFSFYANTPISEDHGNTPGQTPCSGNPGQQQQFVSQGAQQHDYYQRLRNDRRRREEDLEEMLAQKRARLHEQRHARQQQAQATQQVNSFRTGIQSANDSFLSGSRPSVKASNGFSRMAEPRSIPNPFGGSLCSPFENAMEASFPPPLPFSSNAGTGNASNHHNAYGASSRYHSPDSGDGSRVYEFRRPSTLFEKQFGSPYDGENQNGRAEQDPVISPESGGGFRNAPYHVYPAKHKAPCKPEFFNESFLDPRSRGRGQEQPDDEDKQLPAYRRHHDSSFGESQQ</sequence>
<name>A0A517L9F0_9PEZI</name>
<dbReference type="EMBL" id="CP042191">
    <property type="protein sequence ID" value="QDS72261.1"/>
    <property type="molecule type" value="Genomic_DNA"/>
</dbReference>
<gene>
    <name evidence="2" type="ORF">FKW77_006060</name>
</gene>
<feature type="region of interest" description="Disordered" evidence="1">
    <location>
        <begin position="148"/>
        <end position="173"/>
    </location>
</feature>
<dbReference type="AlphaFoldDB" id="A0A517L9F0"/>
<dbReference type="Proteomes" id="UP000316270">
    <property type="component" value="Chromosome 7"/>
</dbReference>
<feature type="compositionally biased region" description="Polar residues" evidence="1">
    <location>
        <begin position="69"/>
        <end position="80"/>
    </location>
</feature>
<protein>
    <submittedName>
        <fullName evidence="2">Uncharacterized protein</fullName>
    </submittedName>
</protein>
<feature type="compositionally biased region" description="Low complexity" evidence="1">
    <location>
        <begin position="81"/>
        <end position="92"/>
    </location>
</feature>
<evidence type="ECO:0000256" key="1">
    <source>
        <dbReference type="SAM" id="MobiDB-lite"/>
    </source>
</evidence>
<evidence type="ECO:0000313" key="2">
    <source>
        <dbReference type="EMBL" id="QDS72261.1"/>
    </source>
</evidence>
<keyword evidence="3" id="KW-1185">Reference proteome</keyword>
<feature type="region of interest" description="Disordered" evidence="1">
    <location>
        <begin position="294"/>
        <end position="336"/>
    </location>
</feature>
<feature type="compositionally biased region" description="Basic and acidic residues" evidence="1">
    <location>
        <begin position="33"/>
        <end position="44"/>
    </location>
</feature>
<feature type="compositionally biased region" description="Polar residues" evidence="1">
    <location>
        <begin position="148"/>
        <end position="166"/>
    </location>
</feature>
<feature type="region of interest" description="Disordered" evidence="1">
    <location>
        <begin position="246"/>
        <end position="281"/>
    </location>
</feature>
<accession>A0A517L9F0</accession>
<feature type="compositionally biased region" description="Basic and acidic residues" evidence="1">
    <location>
        <begin position="95"/>
        <end position="107"/>
    </location>
</feature>
<feature type="compositionally biased region" description="Basic and acidic residues" evidence="1">
    <location>
        <begin position="301"/>
        <end position="311"/>
    </location>
</feature>
<feature type="compositionally biased region" description="Acidic residues" evidence="1">
    <location>
        <begin position="1"/>
        <end position="18"/>
    </location>
</feature>
<feature type="compositionally biased region" description="Polar residues" evidence="1">
    <location>
        <begin position="201"/>
        <end position="214"/>
    </location>
</feature>
<feature type="region of interest" description="Disordered" evidence="1">
    <location>
        <begin position="200"/>
        <end position="234"/>
    </location>
</feature>
<dbReference type="OrthoDB" id="10682808at2759"/>
<reference evidence="2 3" key="1">
    <citation type="submission" date="2019-07" db="EMBL/GenBank/DDBJ databases">
        <title>Finished genome of Venturia effusa.</title>
        <authorList>
            <person name="Young C.A."/>
            <person name="Cox M.P."/>
            <person name="Ganley A.R.D."/>
            <person name="David W.J."/>
        </authorList>
    </citation>
    <scope>NUCLEOTIDE SEQUENCE [LARGE SCALE GENOMIC DNA]</scope>
    <source>
        <strain evidence="3">albino</strain>
    </source>
</reference>
<organism evidence="2 3">
    <name type="scientific">Venturia effusa</name>
    <dbReference type="NCBI Taxonomy" id="50376"/>
    <lineage>
        <taxon>Eukaryota</taxon>
        <taxon>Fungi</taxon>
        <taxon>Dikarya</taxon>
        <taxon>Ascomycota</taxon>
        <taxon>Pezizomycotina</taxon>
        <taxon>Dothideomycetes</taxon>
        <taxon>Pleosporomycetidae</taxon>
        <taxon>Venturiales</taxon>
        <taxon>Venturiaceae</taxon>
        <taxon>Venturia</taxon>
    </lineage>
</organism>
<evidence type="ECO:0000313" key="3">
    <source>
        <dbReference type="Proteomes" id="UP000316270"/>
    </source>
</evidence>
<proteinExistence type="predicted"/>
<feature type="region of interest" description="Disordered" evidence="1">
    <location>
        <begin position="1"/>
        <end position="107"/>
    </location>
</feature>